<protein>
    <submittedName>
        <fullName evidence="1">Uncharacterized protein</fullName>
    </submittedName>
</protein>
<evidence type="ECO:0000313" key="1">
    <source>
        <dbReference type="EMBL" id="MDI3389876.1"/>
    </source>
</evidence>
<keyword evidence="2" id="KW-1185">Reference proteome</keyword>
<sequence length="45" mass="4919">MDDLPQEDARALSHVPPWVPPLLLAGVDDDTDVAPEEPNIVRSID</sequence>
<name>A0ABT6S1V1_9ACTN</name>
<accession>A0ABT6S1V1</accession>
<evidence type="ECO:0000313" key="2">
    <source>
        <dbReference type="Proteomes" id="UP001224661"/>
    </source>
</evidence>
<dbReference type="EMBL" id="JASCIR010000034">
    <property type="protein sequence ID" value="MDI3389876.1"/>
    <property type="molecule type" value="Genomic_DNA"/>
</dbReference>
<dbReference type="RefSeq" id="WP_282516350.1">
    <property type="nucleotide sequence ID" value="NZ_JASCIR010000034.1"/>
</dbReference>
<reference evidence="1 2" key="1">
    <citation type="submission" date="2023-05" db="EMBL/GenBank/DDBJ databases">
        <title>Draft genome sequence of Streptomyces sp. B-S-A8 isolated from a cave soil in Thailand.</title>
        <authorList>
            <person name="Chamroensaksri N."/>
            <person name="Muangham S."/>
        </authorList>
    </citation>
    <scope>NUCLEOTIDE SEQUENCE [LARGE SCALE GENOMIC DNA]</scope>
    <source>
        <strain evidence="1 2">B-S-A8</strain>
    </source>
</reference>
<gene>
    <name evidence="1" type="ORF">QIS99_27335</name>
</gene>
<proteinExistence type="predicted"/>
<comment type="caution">
    <text evidence="1">The sequence shown here is derived from an EMBL/GenBank/DDBJ whole genome shotgun (WGS) entry which is preliminary data.</text>
</comment>
<dbReference type="Proteomes" id="UP001224661">
    <property type="component" value="Unassembled WGS sequence"/>
</dbReference>
<organism evidence="1 2">
    <name type="scientific">Streptomyces solicavernae</name>
    <dbReference type="NCBI Taxonomy" id="3043614"/>
    <lineage>
        <taxon>Bacteria</taxon>
        <taxon>Bacillati</taxon>
        <taxon>Actinomycetota</taxon>
        <taxon>Actinomycetes</taxon>
        <taxon>Kitasatosporales</taxon>
        <taxon>Streptomycetaceae</taxon>
        <taxon>Streptomyces</taxon>
    </lineage>
</organism>